<evidence type="ECO:0008006" key="4">
    <source>
        <dbReference type="Google" id="ProtNLM"/>
    </source>
</evidence>
<keyword evidence="3" id="KW-1185">Reference proteome</keyword>
<evidence type="ECO:0000313" key="3">
    <source>
        <dbReference type="Proteomes" id="UP001595886"/>
    </source>
</evidence>
<reference evidence="3" key="1">
    <citation type="journal article" date="2019" name="Int. J. Syst. Evol. Microbiol.">
        <title>The Global Catalogue of Microorganisms (GCM) 10K type strain sequencing project: providing services to taxonomists for standard genome sequencing and annotation.</title>
        <authorList>
            <consortium name="The Broad Institute Genomics Platform"/>
            <consortium name="The Broad Institute Genome Sequencing Center for Infectious Disease"/>
            <person name="Wu L."/>
            <person name="Ma J."/>
        </authorList>
    </citation>
    <scope>NUCLEOTIDE SEQUENCE [LARGE SCALE GENOMIC DNA]</scope>
    <source>
        <strain evidence="3">CCUG 30340</strain>
    </source>
</reference>
<proteinExistence type="predicted"/>
<protein>
    <recommendedName>
        <fullName evidence="4">Dicarboxylate transport domain-containing protein</fullName>
    </recommendedName>
</protein>
<dbReference type="Proteomes" id="UP001595886">
    <property type="component" value="Unassembled WGS sequence"/>
</dbReference>
<accession>A0ABV9QY26</accession>
<comment type="caution">
    <text evidence="2">The sequence shown here is derived from an EMBL/GenBank/DDBJ whole genome shotgun (WGS) entry which is preliminary data.</text>
</comment>
<gene>
    <name evidence="2" type="ORF">ACFO6Q_14420</name>
</gene>
<feature type="chain" id="PRO_5045298583" description="Dicarboxylate transport domain-containing protein" evidence="1">
    <location>
        <begin position="28"/>
        <end position="934"/>
    </location>
</feature>
<dbReference type="EMBL" id="JBHSHD010000010">
    <property type="protein sequence ID" value="MFC4821525.1"/>
    <property type="molecule type" value="Genomic_DNA"/>
</dbReference>
<sequence length="934" mass="99250">MRASSTRQSVMFAALGTLVLATTTAGARTLTLAATQVSNPEATLRELRVDVEERGASASLRLAAAEFAAPRLALAGRLNWTCEIRRDAQARRCAGPVVLAGKDGEQTADLELRLGDDDLVLGLRRDGAQVEVTVPFAGGQPYSASLRQVPAAWLKAPLARSWRNGDLREGLFDAVANVQADGRIEATYEVSHLSFNSGDGTVAGSGLAAAGRLQATPGGADLHWLGNADLRGGSLSLGALRLVLPETPVAASLDAVMRESGRWDVAKFGWSDAEALVFEAEGVLEPAELAPLQSLQVHLQQARFPLALQRYARGPLAAQGYPKLALKGELAGEFALDRDGLQHVALTTPGLDVDDGTGRAARGIRGGIDWARAGERAPAALAWKSLRLGDWSVAATNSRWQSRDGVLRLVGELRTQLLGGELTLAQTVLHPLASDGERVASRFSLRGLGYDSADGSLGAAHVGVDGNLRVSGTNDAPRAQLEAKLLGGEALAGAVYVKLPQTPVEVRADASWDGGVLNLQAFDWNDAGTLEFSARGRIAPADAKPLRALQVDLREARLDRALDRYARSWLASKGYAELAASGRLSGALHFDDDGLQRFGFDAQGVSVRDGGGRFAFERIDGGVDWEYRGDAPASTLAWQSAELFKIPFGPASARLDSQRGAIVLAQPLEVEVLGGKLRLEKLSLLPRSPRGERYAGSFAIAGLDMPQISAAFGWPKFPGNLSGGIPEIVFAGDTIEFRGGLDLYVFDGHLGVSGLTLERPFGVAPSLGANIHFENFDLEQFTSAFSLGGMSGRLFGTIDGLRLVDWSPVALDAWLRTNGGGRLSYKAVNDITALGGGGGLSSNLQTMALKVFDTFGYSRFGLRCRLTKEVCLLGGIDPLPVQAVAPESAADRYTMIEGSGVPRLDVVGHRRRVDWPTLVRRVRESMQGDGPIVK</sequence>
<feature type="signal peptide" evidence="1">
    <location>
        <begin position="1"/>
        <end position="27"/>
    </location>
</feature>
<keyword evidence="1" id="KW-0732">Signal</keyword>
<organism evidence="2 3">
    <name type="scientific">Dokdonella ginsengisoli</name>
    <dbReference type="NCBI Taxonomy" id="363846"/>
    <lineage>
        <taxon>Bacteria</taxon>
        <taxon>Pseudomonadati</taxon>
        <taxon>Pseudomonadota</taxon>
        <taxon>Gammaproteobacteria</taxon>
        <taxon>Lysobacterales</taxon>
        <taxon>Rhodanobacteraceae</taxon>
        <taxon>Dokdonella</taxon>
    </lineage>
</organism>
<evidence type="ECO:0000313" key="2">
    <source>
        <dbReference type="EMBL" id="MFC4821525.1"/>
    </source>
</evidence>
<name>A0ABV9QY26_9GAMM</name>
<dbReference type="RefSeq" id="WP_380021802.1">
    <property type="nucleotide sequence ID" value="NZ_JBHSHD010000010.1"/>
</dbReference>
<evidence type="ECO:0000256" key="1">
    <source>
        <dbReference type="SAM" id="SignalP"/>
    </source>
</evidence>